<gene>
    <name evidence="2" type="ORF">METZ01_LOCUS251052</name>
</gene>
<dbReference type="GO" id="GO:0006275">
    <property type="term" value="P:regulation of DNA replication"/>
    <property type="evidence" value="ECO:0007669"/>
    <property type="project" value="InterPro"/>
</dbReference>
<organism evidence="2">
    <name type="scientific">marine metagenome</name>
    <dbReference type="NCBI Taxonomy" id="408172"/>
    <lineage>
        <taxon>unclassified sequences</taxon>
        <taxon>metagenomes</taxon>
        <taxon>ecological metagenomes</taxon>
    </lineage>
</organism>
<accession>A0A382IF60</accession>
<dbReference type="AlphaFoldDB" id="A0A382IF60"/>
<dbReference type="Gene3D" id="1.10.1750.10">
    <property type="match status" value="1"/>
</dbReference>
<name>A0A382IF60_9ZZZZ</name>
<feature type="domain" description="Chromosomal replication initiator DnaA C-terminal" evidence="1">
    <location>
        <begin position="1"/>
        <end position="31"/>
    </location>
</feature>
<dbReference type="InterPro" id="IPR018312">
    <property type="entry name" value="Chromosome_initiator_DnaA_CS"/>
</dbReference>
<dbReference type="GO" id="GO:0006270">
    <property type="term" value="P:DNA replication initiation"/>
    <property type="evidence" value="ECO:0007669"/>
    <property type="project" value="InterPro"/>
</dbReference>
<protein>
    <recommendedName>
        <fullName evidence="1">Chromosomal replication initiator DnaA C-terminal domain-containing protein</fullName>
    </recommendedName>
</protein>
<dbReference type="SMART" id="SM00760">
    <property type="entry name" value="Bac_DnaA_C"/>
    <property type="match status" value="1"/>
</dbReference>
<dbReference type="EMBL" id="UINC01066975">
    <property type="protein sequence ID" value="SVB98198.1"/>
    <property type="molecule type" value="Genomic_DNA"/>
</dbReference>
<reference evidence="2" key="1">
    <citation type="submission" date="2018-05" db="EMBL/GenBank/DDBJ databases">
        <authorList>
            <person name="Lanie J.A."/>
            <person name="Ng W.-L."/>
            <person name="Kazmierczak K.M."/>
            <person name="Andrzejewski T.M."/>
            <person name="Davidsen T.M."/>
            <person name="Wayne K.J."/>
            <person name="Tettelin H."/>
            <person name="Glass J.I."/>
            <person name="Rusch D."/>
            <person name="Podicherti R."/>
            <person name="Tsui H.-C.T."/>
            <person name="Winkler M.E."/>
        </authorList>
    </citation>
    <scope>NUCLEOTIDE SEQUENCE</scope>
</reference>
<dbReference type="GO" id="GO:0005524">
    <property type="term" value="F:ATP binding"/>
    <property type="evidence" value="ECO:0007669"/>
    <property type="project" value="InterPro"/>
</dbReference>
<sequence length="56" mass="6405">IKDLLNYSLVEIGMLFGGRDHSTVIHSIRKVEETLDVDDELHTRISGIREELNTPE</sequence>
<dbReference type="InterPro" id="IPR013159">
    <property type="entry name" value="DnaA_C"/>
</dbReference>
<dbReference type="PROSITE" id="PS01008">
    <property type="entry name" value="DNAA"/>
    <property type="match status" value="1"/>
</dbReference>
<dbReference type="GO" id="GO:0003688">
    <property type="term" value="F:DNA replication origin binding"/>
    <property type="evidence" value="ECO:0007669"/>
    <property type="project" value="InterPro"/>
</dbReference>
<dbReference type="SUPFAM" id="SSF48295">
    <property type="entry name" value="TrpR-like"/>
    <property type="match status" value="1"/>
</dbReference>
<proteinExistence type="predicted"/>
<dbReference type="InterPro" id="IPR010921">
    <property type="entry name" value="Trp_repressor/repl_initiator"/>
</dbReference>
<dbReference type="CDD" id="cd06571">
    <property type="entry name" value="Bac_DnaA_C"/>
    <property type="match status" value="1"/>
</dbReference>
<feature type="non-terminal residue" evidence="2">
    <location>
        <position position="1"/>
    </location>
</feature>
<evidence type="ECO:0000313" key="2">
    <source>
        <dbReference type="EMBL" id="SVB98198.1"/>
    </source>
</evidence>
<evidence type="ECO:0000259" key="1">
    <source>
        <dbReference type="SMART" id="SM00760"/>
    </source>
</evidence>
<dbReference type="Pfam" id="PF08299">
    <property type="entry name" value="Bac_DnaA_C"/>
    <property type="match status" value="1"/>
</dbReference>